<proteinExistence type="predicted"/>
<organism evidence="1 2">
    <name type="scientific">Hesseltinella vesiculosa</name>
    <dbReference type="NCBI Taxonomy" id="101127"/>
    <lineage>
        <taxon>Eukaryota</taxon>
        <taxon>Fungi</taxon>
        <taxon>Fungi incertae sedis</taxon>
        <taxon>Mucoromycota</taxon>
        <taxon>Mucoromycotina</taxon>
        <taxon>Mucoromycetes</taxon>
        <taxon>Mucorales</taxon>
        <taxon>Cunninghamellaceae</taxon>
        <taxon>Hesseltinella</taxon>
    </lineage>
</organism>
<accession>A0A1X2G508</accession>
<dbReference type="EMBL" id="MCGT01000043">
    <property type="protein sequence ID" value="ORX45269.1"/>
    <property type="molecule type" value="Genomic_DNA"/>
</dbReference>
<dbReference type="Proteomes" id="UP000242146">
    <property type="component" value="Unassembled WGS sequence"/>
</dbReference>
<sequence length="102" mass="11558">MALQDAQLSPFTLPVQAQASIDNSFQENGRKLKKKESSIRRLLTSPSKIVNTWKRDSIRSISPERAYRNVIKAFDNVTKISSLPIQVKTYAKNCHDYASGNF</sequence>
<dbReference type="AlphaFoldDB" id="A0A1X2G508"/>
<evidence type="ECO:0000313" key="2">
    <source>
        <dbReference type="Proteomes" id="UP000242146"/>
    </source>
</evidence>
<evidence type="ECO:0000313" key="1">
    <source>
        <dbReference type="EMBL" id="ORX45269.1"/>
    </source>
</evidence>
<comment type="caution">
    <text evidence="1">The sequence shown here is derived from an EMBL/GenBank/DDBJ whole genome shotgun (WGS) entry which is preliminary data.</text>
</comment>
<keyword evidence="2" id="KW-1185">Reference proteome</keyword>
<name>A0A1X2G508_9FUNG</name>
<reference evidence="1 2" key="1">
    <citation type="submission" date="2016-07" db="EMBL/GenBank/DDBJ databases">
        <title>Pervasive Adenine N6-methylation of Active Genes in Fungi.</title>
        <authorList>
            <consortium name="DOE Joint Genome Institute"/>
            <person name="Mondo S.J."/>
            <person name="Dannebaum R.O."/>
            <person name="Kuo R.C."/>
            <person name="Labutti K."/>
            <person name="Haridas S."/>
            <person name="Kuo A."/>
            <person name="Salamov A."/>
            <person name="Ahrendt S.R."/>
            <person name="Lipzen A."/>
            <person name="Sullivan W."/>
            <person name="Andreopoulos W.B."/>
            <person name="Clum A."/>
            <person name="Lindquist E."/>
            <person name="Daum C."/>
            <person name="Ramamoorthy G.K."/>
            <person name="Gryganskyi A."/>
            <person name="Culley D."/>
            <person name="Magnuson J.K."/>
            <person name="James T.Y."/>
            <person name="O'Malley M.A."/>
            <person name="Stajich J.E."/>
            <person name="Spatafora J.W."/>
            <person name="Visel A."/>
            <person name="Grigoriev I.V."/>
        </authorList>
    </citation>
    <scope>NUCLEOTIDE SEQUENCE [LARGE SCALE GENOMIC DNA]</scope>
    <source>
        <strain evidence="1 2">NRRL 3301</strain>
    </source>
</reference>
<dbReference type="OrthoDB" id="10660095at2759"/>
<protein>
    <submittedName>
        <fullName evidence="1">Uncharacterized protein</fullName>
    </submittedName>
</protein>
<gene>
    <name evidence="1" type="ORF">DM01DRAFT_1340083</name>
</gene>